<keyword evidence="8" id="KW-1185">Reference proteome</keyword>
<evidence type="ECO:0000256" key="2">
    <source>
        <dbReference type="ARBA" id="ARBA00022630"/>
    </source>
</evidence>
<comment type="cofactor">
    <cofactor evidence="1">
        <name>FAD</name>
        <dbReference type="ChEBI" id="CHEBI:57692"/>
    </cofactor>
</comment>
<dbReference type="EMBL" id="FOSW01000009">
    <property type="protein sequence ID" value="SFL29963.1"/>
    <property type="molecule type" value="Genomic_DNA"/>
</dbReference>
<dbReference type="InterPro" id="IPR028202">
    <property type="entry name" value="Reductase_C"/>
</dbReference>
<feature type="domain" description="Reductase C-terminal" evidence="6">
    <location>
        <begin position="320"/>
        <end position="404"/>
    </location>
</feature>
<dbReference type="PANTHER" id="PTHR43557">
    <property type="entry name" value="APOPTOSIS-INDUCING FACTOR 1"/>
    <property type="match status" value="1"/>
</dbReference>
<proteinExistence type="predicted"/>
<feature type="domain" description="FAD/NAD(P)-binding" evidence="5">
    <location>
        <begin position="5"/>
        <end position="301"/>
    </location>
</feature>
<gene>
    <name evidence="7" type="ORF">SAMN04488085_10932</name>
</gene>
<dbReference type="InterPro" id="IPR016156">
    <property type="entry name" value="FAD/NAD-linked_Rdtase_dimer_sf"/>
</dbReference>
<dbReference type="InParanoid" id="A0A1I4GKF2"/>
<dbReference type="Gene3D" id="3.50.50.60">
    <property type="entry name" value="FAD/NAD(P)-binding domain"/>
    <property type="match status" value="2"/>
</dbReference>
<keyword evidence="7" id="KW-0223">Dioxygenase</keyword>
<organism evidence="7 8">
    <name type="scientific">Geodermatophilus ruber</name>
    <dbReference type="NCBI Taxonomy" id="504800"/>
    <lineage>
        <taxon>Bacteria</taxon>
        <taxon>Bacillati</taxon>
        <taxon>Actinomycetota</taxon>
        <taxon>Actinomycetes</taxon>
        <taxon>Geodermatophilales</taxon>
        <taxon>Geodermatophilaceae</taxon>
        <taxon>Geodermatophilus</taxon>
    </lineage>
</organism>
<dbReference type="PRINTS" id="PR00411">
    <property type="entry name" value="PNDRDTASEI"/>
</dbReference>
<sequence length="405" mass="42995">MQPSFVIVGANLAGGRAAQALRREGFSGRVVLVGAEPHPPYERPPLSKDLLLGKQAPEALRIADRQSWSDQEIDLRLGTTVTRLLPGEQSVETDSGELIRADKVLLCTGGRARRLAVEGHHLGGVHALRSLDDALTIREQLVPGAHVTVVGAGFIGAEVAASAQALGCRVTLLEVAGLPLQRVLGPALGQVLATAYRDQGVDLRLGTGVHSLVGDDRVRRVVTTDGSVIETDLVVVGIGIEPAVELAASAGARVDNGILVDEFCATSIDGIYAAGDVANHPNPILGERVRLENWQNAQNQGLAAAGSMLGHRRPFAEVPWFWSDQYAWNLQMAGQAGPEDDVVWRGDVDGLAFSAFFLRAGVLRAAFAVNRPRDVHGARRLIERGGVVDVDALRDPGADLRKLAA</sequence>
<evidence type="ECO:0000313" key="7">
    <source>
        <dbReference type="EMBL" id="SFL29963.1"/>
    </source>
</evidence>
<evidence type="ECO:0000256" key="4">
    <source>
        <dbReference type="ARBA" id="ARBA00023002"/>
    </source>
</evidence>
<dbReference type="SUPFAM" id="SSF55424">
    <property type="entry name" value="FAD/NAD-linked reductases, dimerisation (C-terminal) domain"/>
    <property type="match status" value="1"/>
</dbReference>
<dbReference type="GO" id="GO:0016651">
    <property type="term" value="F:oxidoreductase activity, acting on NAD(P)H"/>
    <property type="evidence" value="ECO:0007669"/>
    <property type="project" value="TreeGrafter"/>
</dbReference>
<dbReference type="InterPro" id="IPR050446">
    <property type="entry name" value="FAD-oxidoreductase/Apoptosis"/>
</dbReference>
<evidence type="ECO:0000313" key="8">
    <source>
        <dbReference type="Proteomes" id="UP000199152"/>
    </source>
</evidence>
<evidence type="ECO:0000259" key="6">
    <source>
        <dbReference type="Pfam" id="PF14759"/>
    </source>
</evidence>
<dbReference type="Pfam" id="PF14759">
    <property type="entry name" value="Reductase_C"/>
    <property type="match status" value="1"/>
</dbReference>
<dbReference type="STRING" id="504800.SAMN04488085_10932"/>
<evidence type="ECO:0000259" key="5">
    <source>
        <dbReference type="Pfam" id="PF07992"/>
    </source>
</evidence>
<accession>A0A1I4GKF2</accession>
<dbReference type="GO" id="GO:0051213">
    <property type="term" value="F:dioxygenase activity"/>
    <property type="evidence" value="ECO:0007669"/>
    <property type="project" value="UniProtKB-KW"/>
</dbReference>
<name>A0A1I4GKF2_9ACTN</name>
<dbReference type="InterPro" id="IPR023753">
    <property type="entry name" value="FAD/NAD-binding_dom"/>
</dbReference>
<reference evidence="7 8" key="1">
    <citation type="submission" date="2016-10" db="EMBL/GenBank/DDBJ databases">
        <authorList>
            <person name="de Groot N.N."/>
        </authorList>
    </citation>
    <scope>NUCLEOTIDE SEQUENCE [LARGE SCALE GENOMIC DNA]</scope>
    <source>
        <strain evidence="7 8">DSM 45317</strain>
    </source>
</reference>
<dbReference type="SUPFAM" id="SSF51905">
    <property type="entry name" value="FAD/NAD(P)-binding domain"/>
    <property type="match status" value="1"/>
</dbReference>
<protein>
    <submittedName>
        <fullName evidence="7">3-phenylpropionate/trans-cinnamate dioxygenase ferredoxin reductase subunit</fullName>
    </submittedName>
</protein>
<keyword evidence="4" id="KW-0560">Oxidoreductase</keyword>
<dbReference type="AlphaFoldDB" id="A0A1I4GKF2"/>
<keyword evidence="3" id="KW-0274">FAD</keyword>
<evidence type="ECO:0000256" key="3">
    <source>
        <dbReference type="ARBA" id="ARBA00022827"/>
    </source>
</evidence>
<keyword evidence="2" id="KW-0285">Flavoprotein</keyword>
<dbReference type="InterPro" id="IPR036188">
    <property type="entry name" value="FAD/NAD-bd_sf"/>
</dbReference>
<dbReference type="GO" id="GO:0005737">
    <property type="term" value="C:cytoplasm"/>
    <property type="evidence" value="ECO:0007669"/>
    <property type="project" value="TreeGrafter"/>
</dbReference>
<dbReference type="Pfam" id="PF07992">
    <property type="entry name" value="Pyr_redox_2"/>
    <property type="match status" value="1"/>
</dbReference>
<dbReference type="Proteomes" id="UP000199152">
    <property type="component" value="Unassembled WGS sequence"/>
</dbReference>
<dbReference type="PRINTS" id="PR00368">
    <property type="entry name" value="FADPNR"/>
</dbReference>
<dbReference type="PANTHER" id="PTHR43557:SF2">
    <property type="entry name" value="RIESKE DOMAIN-CONTAINING PROTEIN-RELATED"/>
    <property type="match status" value="1"/>
</dbReference>
<evidence type="ECO:0000256" key="1">
    <source>
        <dbReference type="ARBA" id="ARBA00001974"/>
    </source>
</evidence>
<dbReference type="RefSeq" id="WP_177212806.1">
    <property type="nucleotide sequence ID" value="NZ_FOSW01000009.1"/>
</dbReference>
<dbReference type="Gene3D" id="3.30.390.30">
    <property type="match status" value="1"/>
</dbReference>